<evidence type="ECO:0000313" key="2">
    <source>
        <dbReference type="EMBL" id="KAH3779159.1"/>
    </source>
</evidence>
<keyword evidence="3" id="KW-1185">Reference proteome</keyword>
<dbReference type="Proteomes" id="UP000828390">
    <property type="component" value="Unassembled WGS sequence"/>
</dbReference>
<evidence type="ECO:0000313" key="3">
    <source>
        <dbReference type="Proteomes" id="UP000828390"/>
    </source>
</evidence>
<reference evidence="2" key="2">
    <citation type="submission" date="2020-11" db="EMBL/GenBank/DDBJ databases">
        <authorList>
            <person name="McCartney M.A."/>
            <person name="Auch B."/>
            <person name="Kono T."/>
            <person name="Mallez S."/>
            <person name="Becker A."/>
            <person name="Gohl D.M."/>
            <person name="Silverstein K.A.T."/>
            <person name="Koren S."/>
            <person name="Bechman K.B."/>
            <person name="Herman A."/>
            <person name="Abrahante J.E."/>
            <person name="Garbe J."/>
        </authorList>
    </citation>
    <scope>NUCLEOTIDE SEQUENCE</scope>
    <source>
        <strain evidence="2">Duluth1</strain>
        <tissue evidence="2">Whole animal</tissue>
    </source>
</reference>
<sequence length="51" mass="5332">MMKQPGTCVVCSPGNRSVESKQHGVVTLLPGSINPSKLSDTVEKTGFSSPD</sequence>
<name>A0A9D4EH89_DREPO</name>
<dbReference type="AlphaFoldDB" id="A0A9D4EH89"/>
<gene>
    <name evidence="2" type="ORF">DPMN_180638</name>
</gene>
<evidence type="ECO:0000256" key="1">
    <source>
        <dbReference type="SAM" id="MobiDB-lite"/>
    </source>
</evidence>
<accession>A0A9D4EH89</accession>
<comment type="caution">
    <text evidence="2">The sequence shown here is derived from an EMBL/GenBank/DDBJ whole genome shotgun (WGS) entry which is preliminary data.</text>
</comment>
<proteinExistence type="predicted"/>
<reference evidence="2" key="1">
    <citation type="journal article" date="2019" name="bioRxiv">
        <title>The Genome of the Zebra Mussel, Dreissena polymorpha: A Resource for Invasive Species Research.</title>
        <authorList>
            <person name="McCartney M.A."/>
            <person name="Auch B."/>
            <person name="Kono T."/>
            <person name="Mallez S."/>
            <person name="Zhang Y."/>
            <person name="Obille A."/>
            <person name="Becker A."/>
            <person name="Abrahante J.E."/>
            <person name="Garbe J."/>
            <person name="Badalamenti J.P."/>
            <person name="Herman A."/>
            <person name="Mangelson H."/>
            <person name="Liachko I."/>
            <person name="Sullivan S."/>
            <person name="Sone E.D."/>
            <person name="Koren S."/>
            <person name="Silverstein K.A.T."/>
            <person name="Beckman K.B."/>
            <person name="Gohl D.M."/>
        </authorList>
    </citation>
    <scope>NUCLEOTIDE SEQUENCE</scope>
    <source>
        <strain evidence="2">Duluth1</strain>
        <tissue evidence="2">Whole animal</tissue>
    </source>
</reference>
<organism evidence="2 3">
    <name type="scientific">Dreissena polymorpha</name>
    <name type="common">Zebra mussel</name>
    <name type="synonym">Mytilus polymorpha</name>
    <dbReference type="NCBI Taxonomy" id="45954"/>
    <lineage>
        <taxon>Eukaryota</taxon>
        <taxon>Metazoa</taxon>
        <taxon>Spiralia</taxon>
        <taxon>Lophotrochozoa</taxon>
        <taxon>Mollusca</taxon>
        <taxon>Bivalvia</taxon>
        <taxon>Autobranchia</taxon>
        <taxon>Heteroconchia</taxon>
        <taxon>Euheterodonta</taxon>
        <taxon>Imparidentia</taxon>
        <taxon>Neoheterodontei</taxon>
        <taxon>Myida</taxon>
        <taxon>Dreissenoidea</taxon>
        <taxon>Dreissenidae</taxon>
        <taxon>Dreissena</taxon>
    </lineage>
</organism>
<feature type="region of interest" description="Disordered" evidence="1">
    <location>
        <begin position="32"/>
        <end position="51"/>
    </location>
</feature>
<dbReference type="EMBL" id="JAIWYP010000009">
    <property type="protein sequence ID" value="KAH3779159.1"/>
    <property type="molecule type" value="Genomic_DNA"/>
</dbReference>
<protein>
    <submittedName>
        <fullName evidence="2">Uncharacterized protein</fullName>
    </submittedName>
</protein>